<dbReference type="STRING" id="749414.SBI_06424"/>
<gene>
    <name evidence="1" type="ordered locus">SBI_06424</name>
</gene>
<dbReference type="EMBL" id="CP002047">
    <property type="protein sequence ID" value="ADI09544.1"/>
    <property type="molecule type" value="Genomic_DNA"/>
</dbReference>
<name>D7BTX5_STRBB</name>
<keyword evidence="2" id="KW-1185">Reference proteome</keyword>
<dbReference type="PATRIC" id="fig|749414.3.peg.6618"/>
<protein>
    <submittedName>
        <fullName evidence="1">Uncharacterized protein</fullName>
    </submittedName>
</protein>
<dbReference type="HOGENOM" id="CLU_2703125_0_0_11"/>
<sequence length="73" mass="7537">MPHTPETVPALGAADAAAPAEVPTAFWVGYQGSDKRVPRAGLAAGGSVQDLVIAAPGSSPSQPDCWVRPSRRW</sequence>
<accession>D7BTX5</accession>
<organism evidence="1 2">
    <name type="scientific">Streptomyces bingchenggensis (strain BCW-1)</name>
    <dbReference type="NCBI Taxonomy" id="749414"/>
    <lineage>
        <taxon>Bacteria</taxon>
        <taxon>Bacillati</taxon>
        <taxon>Actinomycetota</taxon>
        <taxon>Actinomycetes</taxon>
        <taxon>Kitasatosporales</taxon>
        <taxon>Streptomycetaceae</taxon>
        <taxon>Streptomyces</taxon>
    </lineage>
</organism>
<dbReference type="AlphaFoldDB" id="D7BTX5"/>
<reference evidence="1 2" key="1">
    <citation type="journal article" date="2010" name="J. Bacteriol.">
        <title>Genome sequence of the milbemycin-producing bacterium Streptomyces bingchenggensis.</title>
        <authorList>
            <person name="Wang X.J."/>
            <person name="Yan Y.J."/>
            <person name="Zhang B."/>
            <person name="An J."/>
            <person name="Wang J.J."/>
            <person name="Tian J."/>
            <person name="Jiang L."/>
            <person name="Chen Y.H."/>
            <person name="Huang S.X."/>
            <person name="Yin M."/>
            <person name="Zhang J."/>
            <person name="Gao A.L."/>
            <person name="Liu C.X."/>
            <person name="Zhu Z.X."/>
            <person name="Xiang W.S."/>
        </authorList>
    </citation>
    <scope>NUCLEOTIDE SEQUENCE [LARGE SCALE GENOMIC DNA]</scope>
    <source>
        <strain evidence="1 2">BCW-1</strain>
    </source>
</reference>
<dbReference type="RefSeq" id="WP_014178995.1">
    <property type="nucleotide sequence ID" value="NC_016582.1"/>
</dbReference>
<dbReference type="Proteomes" id="UP000000377">
    <property type="component" value="Chromosome"/>
</dbReference>
<proteinExistence type="predicted"/>
<dbReference type="KEGG" id="sbh:SBI_06424"/>
<evidence type="ECO:0000313" key="2">
    <source>
        <dbReference type="Proteomes" id="UP000000377"/>
    </source>
</evidence>
<evidence type="ECO:0000313" key="1">
    <source>
        <dbReference type="EMBL" id="ADI09544.1"/>
    </source>
</evidence>